<protein>
    <submittedName>
        <fullName evidence="3">Alkaline phosphatase PhoX</fullName>
    </submittedName>
</protein>
<keyword evidence="2" id="KW-0732">Signal</keyword>
<organism evidence="3 4">
    <name type="scientific">Streptodolium elevatio</name>
    <dbReference type="NCBI Taxonomy" id="3157996"/>
    <lineage>
        <taxon>Bacteria</taxon>
        <taxon>Bacillati</taxon>
        <taxon>Actinomycetota</taxon>
        <taxon>Actinomycetes</taxon>
        <taxon>Kitasatosporales</taxon>
        <taxon>Streptomycetaceae</taxon>
        <taxon>Streptodolium</taxon>
    </lineage>
</organism>
<dbReference type="Pfam" id="PF07676">
    <property type="entry name" value="PD40"/>
    <property type="match status" value="1"/>
</dbReference>
<evidence type="ECO:0000313" key="4">
    <source>
        <dbReference type="Proteomes" id="UP001551482"/>
    </source>
</evidence>
<reference evidence="3 4" key="1">
    <citation type="submission" date="2024-06" db="EMBL/GenBank/DDBJ databases">
        <title>The Natural Products Discovery Center: Release of the First 8490 Sequenced Strains for Exploring Actinobacteria Biosynthetic Diversity.</title>
        <authorList>
            <person name="Kalkreuter E."/>
            <person name="Kautsar S.A."/>
            <person name="Yang D."/>
            <person name="Bader C.D."/>
            <person name="Teijaro C.N."/>
            <person name="Fluegel L."/>
            <person name="Davis C.M."/>
            <person name="Simpson J.R."/>
            <person name="Lauterbach L."/>
            <person name="Steele A.D."/>
            <person name="Gui C."/>
            <person name="Meng S."/>
            <person name="Li G."/>
            <person name="Viehrig K."/>
            <person name="Ye F."/>
            <person name="Su P."/>
            <person name="Kiefer A.F."/>
            <person name="Nichols A."/>
            <person name="Cepeda A.J."/>
            <person name="Yan W."/>
            <person name="Fan B."/>
            <person name="Jiang Y."/>
            <person name="Adhikari A."/>
            <person name="Zheng C.-J."/>
            <person name="Schuster L."/>
            <person name="Cowan T.M."/>
            <person name="Smanski M.J."/>
            <person name="Chevrette M.G."/>
            <person name="De Carvalho L.P.S."/>
            <person name="Shen B."/>
        </authorList>
    </citation>
    <scope>NUCLEOTIDE SEQUENCE [LARGE SCALE GENOMIC DNA]</scope>
    <source>
        <strain evidence="3 4">NPDC048946</strain>
    </source>
</reference>
<dbReference type="InterPro" id="IPR011659">
    <property type="entry name" value="WD40"/>
</dbReference>
<dbReference type="RefSeq" id="WP_358353812.1">
    <property type="nucleotide sequence ID" value="NZ_JBEZFP010000032.1"/>
</dbReference>
<dbReference type="Pfam" id="PF05787">
    <property type="entry name" value="PhoX"/>
    <property type="match status" value="2"/>
</dbReference>
<keyword evidence="4" id="KW-1185">Reference proteome</keyword>
<name>A0ABV3DHB9_9ACTN</name>
<dbReference type="Proteomes" id="UP001551482">
    <property type="component" value="Unassembled WGS sequence"/>
</dbReference>
<gene>
    <name evidence="3" type="ORF">AB0C36_15105</name>
</gene>
<dbReference type="NCBIfam" id="TIGR01409">
    <property type="entry name" value="TAT_signal_seq"/>
    <property type="match status" value="1"/>
</dbReference>
<evidence type="ECO:0000256" key="1">
    <source>
        <dbReference type="ARBA" id="ARBA00001935"/>
    </source>
</evidence>
<evidence type="ECO:0000313" key="3">
    <source>
        <dbReference type="EMBL" id="MEU8134832.1"/>
    </source>
</evidence>
<sequence length="389" mass="40756">MDRRTFLRGTAVGAGTVALGGSLWTSVAGAAPAQPGAGPYGALLGPDANGVRLPAGFTSRVVARSGRFVTRTLHLWHGAPDGGACFPDGDGWIYVSNSELPLVGGVSALRFAGDGRIRGAYSILGGTNVNCAGGATPWGTWLSCEEVPFGQVWETDPYGRNGAGARPAMGRFKHEAAAADPDRRVIYLTEDEGDGCLYRFTPDTWGNLSSGRLDVLCAPAEPVTGPVTWRPVPRPGDWLAGTRNQVAEARHFDGGEGAHYRDGRLWFTTKGDNRVWVYDAAAGVLDIAYDDGLVPAGTAPLTGVDNITGRPNGDLFVAEDGGDMQICLITADATVAPFLQVTGHDGSEITGPAFSPDGRRLYFSSQRGTSNSPLAGVTFEVTGPFRDAA</sequence>
<dbReference type="PANTHER" id="PTHR35399:SF2">
    <property type="entry name" value="DUF839 DOMAIN-CONTAINING PROTEIN"/>
    <property type="match status" value="1"/>
</dbReference>
<dbReference type="EMBL" id="JBEZFP010000032">
    <property type="protein sequence ID" value="MEU8134832.1"/>
    <property type="molecule type" value="Genomic_DNA"/>
</dbReference>
<dbReference type="InterPro" id="IPR015943">
    <property type="entry name" value="WD40/YVTN_repeat-like_dom_sf"/>
</dbReference>
<feature type="signal peptide" evidence="2">
    <location>
        <begin position="1"/>
        <end position="30"/>
    </location>
</feature>
<dbReference type="SUPFAM" id="SSF63825">
    <property type="entry name" value="YWTD domain"/>
    <property type="match status" value="1"/>
</dbReference>
<proteinExistence type="predicted"/>
<evidence type="ECO:0000256" key="2">
    <source>
        <dbReference type="SAM" id="SignalP"/>
    </source>
</evidence>
<dbReference type="Gene3D" id="2.130.10.10">
    <property type="entry name" value="YVTN repeat-like/Quinoprotein amine dehydrogenase"/>
    <property type="match status" value="1"/>
</dbReference>
<feature type="chain" id="PRO_5047418961" evidence="2">
    <location>
        <begin position="31"/>
        <end position="389"/>
    </location>
</feature>
<dbReference type="SUPFAM" id="SSF50974">
    <property type="entry name" value="Nitrous oxide reductase, N-terminal domain"/>
    <property type="match status" value="1"/>
</dbReference>
<dbReference type="InterPro" id="IPR019546">
    <property type="entry name" value="TAT_signal_bac_arc"/>
</dbReference>
<dbReference type="PROSITE" id="PS51318">
    <property type="entry name" value="TAT"/>
    <property type="match status" value="1"/>
</dbReference>
<dbReference type="PANTHER" id="PTHR35399">
    <property type="entry name" value="SLR8030 PROTEIN"/>
    <property type="match status" value="1"/>
</dbReference>
<comment type="caution">
    <text evidence="3">The sequence shown here is derived from an EMBL/GenBank/DDBJ whole genome shotgun (WGS) entry which is preliminary data.</text>
</comment>
<comment type="cofactor">
    <cofactor evidence="1">
        <name>Cu cation</name>
        <dbReference type="ChEBI" id="CHEBI:23378"/>
    </cofactor>
</comment>
<dbReference type="InterPro" id="IPR008557">
    <property type="entry name" value="PhoX"/>
</dbReference>
<accession>A0ABV3DHB9</accession>
<dbReference type="InterPro" id="IPR006311">
    <property type="entry name" value="TAT_signal"/>
</dbReference>
<dbReference type="InterPro" id="IPR011045">
    <property type="entry name" value="N2O_reductase_N"/>
</dbReference>